<dbReference type="InterPro" id="IPR036097">
    <property type="entry name" value="HisK_dim/P_sf"/>
</dbReference>
<keyword evidence="4" id="KW-0808">Transferase</keyword>
<dbReference type="Gene3D" id="3.30.565.10">
    <property type="entry name" value="Histidine kinase-like ATPase, C-terminal domain"/>
    <property type="match status" value="1"/>
</dbReference>
<evidence type="ECO:0000259" key="10">
    <source>
        <dbReference type="PROSITE" id="PS50109"/>
    </source>
</evidence>
<feature type="transmembrane region" description="Helical" evidence="9">
    <location>
        <begin position="36"/>
        <end position="55"/>
    </location>
</feature>
<sequence>MSPRLRLPGLGNSTLLTVSLVLLAAVIFLADTVTNLEIAVAVFYVAIVLISVRYLDRSRVVMVASGCMALTLLSFFLTRAGSMSAGVVNCAISLAAIGVTAYLALRTAAAEATAREARTQLAHITRVTVLGELTASIAHELNQPLAAIVINGNAALRWLAGQPANLDEAGKAAERIVRDANRASALIARLRASTKRTSAKSIWSDVNQMVEDTLTLVQSETSRNHVSLRTELAGDLPQVEVDAVQIQQVILNLIVNALEAVSGSDAQARDVIVVTGLGRSNEVVVTVSDSGRGLNGVQMDQIFDAFYTTKPDGLGMGLAISRSIVESHGGRIWAEPGVPGGATFAFSLPAGNKGNVMLSSTRKPNR</sequence>
<evidence type="ECO:0000256" key="9">
    <source>
        <dbReference type="SAM" id="Phobius"/>
    </source>
</evidence>
<feature type="transmembrane region" description="Helical" evidence="9">
    <location>
        <begin position="83"/>
        <end position="105"/>
    </location>
</feature>
<dbReference type="RefSeq" id="WP_354458163.1">
    <property type="nucleotide sequence ID" value="NZ_JBEWSZ010000001.1"/>
</dbReference>
<evidence type="ECO:0000256" key="7">
    <source>
        <dbReference type="ARBA" id="ARBA00022840"/>
    </source>
</evidence>
<keyword evidence="5" id="KW-0547">Nucleotide-binding</keyword>
<keyword evidence="9" id="KW-0812">Transmembrane</keyword>
<keyword evidence="9" id="KW-1133">Transmembrane helix</keyword>
<comment type="caution">
    <text evidence="11">The sequence shown here is derived from an EMBL/GenBank/DDBJ whole genome shotgun (WGS) entry which is preliminary data.</text>
</comment>
<protein>
    <recommendedName>
        <fullName evidence="2">histidine kinase</fullName>
        <ecNumber evidence="2">2.7.13.3</ecNumber>
    </recommendedName>
</protein>
<evidence type="ECO:0000256" key="8">
    <source>
        <dbReference type="ARBA" id="ARBA00023012"/>
    </source>
</evidence>
<dbReference type="SMART" id="SM00387">
    <property type="entry name" value="HATPase_c"/>
    <property type="match status" value="1"/>
</dbReference>
<dbReference type="InterPro" id="IPR003594">
    <property type="entry name" value="HATPase_dom"/>
</dbReference>
<dbReference type="PRINTS" id="PR00344">
    <property type="entry name" value="BCTRLSENSOR"/>
</dbReference>
<feature type="transmembrane region" description="Helical" evidence="9">
    <location>
        <begin position="12"/>
        <end position="30"/>
    </location>
</feature>
<keyword evidence="8" id="KW-0902">Two-component regulatory system</keyword>
<dbReference type="Pfam" id="PF02518">
    <property type="entry name" value="HATPase_c"/>
    <property type="match status" value="1"/>
</dbReference>
<evidence type="ECO:0000256" key="1">
    <source>
        <dbReference type="ARBA" id="ARBA00000085"/>
    </source>
</evidence>
<dbReference type="PROSITE" id="PS50109">
    <property type="entry name" value="HIS_KIN"/>
    <property type="match status" value="1"/>
</dbReference>
<feature type="domain" description="Histidine kinase" evidence="10">
    <location>
        <begin position="136"/>
        <end position="352"/>
    </location>
</feature>
<keyword evidence="12" id="KW-1185">Reference proteome</keyword>
<dbReference type="EMBL" id="JBEWSZ010000001">
    <property type="protein sequence ID" value="MET2826097.1"/>
    <property type="molecule type" value="Genomic_DNA"/>
</dbReference>
<evidence type="ECO:0000256" key="2">
    <source>
        <dbReference type="ARBA" id="ARBA00012438"/>
    </source>
</evidence>
<dbReference type="CDD" id="cd00082">
    <property type="entry name" value="HisKA"/>
    <property type="match status" value="1"/>
</dbReference>
<dbReference type="InterPro" id="IPR036890">
    <property type="entry name" value="HATPase_C_sf"/>
</dbReference>
<keyword evidence="6" id="KW-0418">Kinase</keyword>
<organism evidence="11 12">
    <name type="scientific">Mesorhizobium shangrilense</name>
    <dbReference type="NCBI Taxonomy" id="460060"/>
    <lineage>
        <taxon>Bacteria</taxon>
        <taxon>Pseudomonadati</taxon>
        <taxon>Pseudomonadota</taxon>
        <taxon>Alphaproteobacteria</taxon>
        <taxon>Hyphomicrobiales</taxon>
        <taxon>Phyllobacteriaceae</taxon>
        <taxon>Mesorhizobium</taxon>
    </lineage>
</organism>
<feature type="transmembrane region" description="Helical" evidence="9">
    <location>
        <begin position="60"/>
        <end position="77"/>
    </location>
</feature>
<dbReference type="Pfam" id="PF00512">
    <property type="entry name" value="HisKA"/>
    <property type="match status" value="1"/>
</dbReference>
<dbReference type="PANTHER" id="PTHR43065:SF10">
    <property type="entry name" value="PEROXIDE STRESS-ACTIVATED HISTIDINE KINASE MAK3"/>
    <property type="match status" value="1"/>
</dbReference>
<dbReference type="InterPro" id="IPR003661">
    <property type="entry name" value="HisK_dim/P_dom"/>
</dbReference>
<evidence type="ECO:0000256" key="3">
    <source>
        <dbReference type="ARBA" id="ARBA00022553"/>
    </source>
</evidence>
<name>A0ABV2D823_9HYPH</name>
<accession>A0ABV2D823</accession>
<reference evidence="11 12" key="1">
    <citation type="submission" date="2024-06" db="EMBL/GenBank/DDBJ databases">
        <authorList>
            <person name="Kim D.-U."/>
        </authorList>
    </citation>
    <scope>NUCLEOTIDE SEQUENCE [LARGE SCALE GENOMIC DNA]</scope>
    <source>
        <strain evidence="11 12">KACC15460</strain>
    </source>
</reference>
<evidence type="ECO:0000256" key="4">
    <source>
        <dbReference type="ARBA" id="ARBA00022679"/>
    </source>
</evidence>
<proteinExistence type="predicted"/>
<evidence type="ECO:0000313" key="12">
    <source>
        <dbReference type="Proteomes" id="UP001548832"/>
    </source>
</evidence>
<dbReference type="EC" id="2.7.13.3" evidence="2"/>
<evidence type="ECO:0000313" key="11">
    <source>
        <dbReference type="EMBL" id="MET2826097.1"/>
    </source>
</evidence>
<comment type="catalytic activity">
    <reaction evidence="1">
        <text>ATP + protein L-histidine = ADP + protein N-phospho-L-histidine.</text>
        <dbReference type="EC" id="2.7.13.3"/>
    </reaction>
</comment>
<dbReference type="SMART" id="SM00388">
    <property type="entry name" value="HisKA"/>
    <property type="match status" value="1"/>
</dbReference>
<keyword evidence="9" id="KW-0472">Membrane</keyword>
<dbReference type="PANTHER" id="PTHR43065">
    <property type="entry name" value="SENSOR HISTIDINE KINASE"/>
    <property type="match status" value="1"/>
</dbReference>
<evidence type="ECO:0000256" key="5">
    <source>
        <dbReference type="ARBA" id="ARBA00022741"/>
    </source>
</evidence>
<dbReference type="GO" id="GO:0005524">
    <property type="term" value="F:ATP binding"/>
    <property type="evidence" value="ECO:0007669"/>
    <property type="project" value="UniProtKB-KW"/>
</dbReference>
<dbReference type="SUPFAM" id="SSF55874">
    <property type="entry name" value="ATPase domain of HSP90 chaperone/DNA topoisomerase II/histidine kinase"/>
    <property type="match status" value="1"/>
</dbReference>
<keyword evidence="7 11" id="KW-0067">ATP-binding</keyword>
<evidence type="ECO:0000256" key="6">
    <source>
        <dbReference type="ARBA" id="ARBA00022777"/>
    </source>
</evidence>
<dbReference type="InterPro" id="IPR005467">
    <property type="entry name" value="His_kinase_dom"/>
</dbReference>
<dbReference type="SUPFAM" id="SSF47384">
    <property type="entry name" value="Homodimeric domain of signal transducing histidine kinase"/>
    <property type="match status" value="1"/>
</dbReference>
<dbReference type="Gene3D" id="1.10.287.130">
    <property type="match status" value="1"/>
</dbReference>
<gene>
    <name evidence="11" type="ORF">ABVQ20_03810</name>
</gene>
<dbReference type="InterPro" id="IPR004358">
    <property type="entry name" value="Sig_transdc_His_kin-like_C"/>
</dbReference>
<dbReference type="Proteomes" id="UP001548832">
    <property type="component" value="Unassembled WGS sequence"/>
</dbReference>
<keyword evidence="3" id="KW-0597">Phosphoprotein</keyword>